<gene>
    <name evidence="2" type="ORF">F8154_11310</name>
</gene>
<dbReference type="OrthoDB" id="1952902at2"/>
<evidence type="ECO:0000313" key="3">
    <source>
        <dbReference type="Proteomes" id="UP000432715"/>
    </source>
</evidence>
<feature type="signal peptide" evidence="1">
    <location>
        <begin position="1"/>
        <end position="23"/>
    </location>
</feature>
<name>A0A6I0EZS7_9FIRM</name>
<protein>
    <recommendedName>
        <fullName evidence="4">DUF4829 domain-containing protein</fullName>
    </recommendedName>
</protein>
<dbReference type="AlphaFoldDB" id="A0A6I0EZS7"/>
<organism evidence="2 3">
    <name type="scientific">Alkaliphilus pronyensis</name>
    <dbReference type="NCBI Taxonomy" id="1482732"/>
    <lineage>
        <taxon>Bacteria</taxon>
        <taxon>Bacillati</taxon>
        <taxon>Bacillota</taxon>
        <taxon>Clostridia</taxon>
        <taxon>Peptostreptococcales</taxon>
        <taxon>Natronincolaceae</taxon>
        <taxon>Alkaliphilus</taxon>
    </lineage>
</organism>
<dbReference type="Proteomes" id="UP000432715">
    <property type="component" value="Unassembled WGS sequence"/>
</dbReference>
<proteinExistence type="predicted"/>
<dbReference type="RefSeq" id="WP_151861726.1">
    <property type="nucleotide sequence ID" value="NZ_WBZC01000045.1"/>
</dbReference>
<sequence>MKKLVVLVLLIGLFLAHHHNIFAALNEHDKSQYEDELKDKFQEIFYKRTKLFNELLVNEDISIAYIEGELERLEVDPLLTEDIKVFRALKENPSCHELIEGFNIEEFKIVALKNNVIHLDVKLLWRLAGLADISTEELSYQVKMVKAKDEWLLMDYEAVE</sequence>
<evidence type="ECO:0000313" key="2">
    <source>
        <dbReference type="EMBL" id="KAB3532869.1"/>
    </source>
</evidence>
<comment type="caution">
    <text evidence="2">The sequence shown here is derived from an EMBL/GenBank/DDBJ whole genome shotgun (WGS) entry which is preliminary data.</text>
</comment>
<reference evidence="2 3" key="1">
    <citation type="submission" date="2019-10" db="EMBL/GenBank/DDBJ databases">
        <title>Alkaliphilus serpentinus sp. nov. and Alkaliphilus pronyensis sp. nov., two novel anaerobic alkaliphilic species isolated from the serpentinized-hosted hydrothermal field of the Prony Bay (New Caledonia).</title>
        <authorList>
            <person name="Postec A."/>
        </authorList>
    </citation>
    <scope>NUCLEOTIDE SEQUENCE [LARGE SCALE GENOMIC DNA]</scope>
    <source>
        <strain evidence="2 3">LacV</strain>
    </source>
</reference>
<keyword evidence="1" id="KW-0732">Signal</keyword>
<dbReference type="EMBL" id="WBZC01000045">
    <property type="protein sequence ID" value="KAB3532869.1"/>
    <property type="molecule type" value="Genomic_DNA"/>
</dbReference>
<evidence type="ECO:0008006" key="4">
    <source>
        <dbReference type="Google" id="ProtNLM"/>
    </source>
</evidence>
<keyword evidence="3" id="KW-1185">Reference proteome</keyword>
<accession>A0A6I0EZS7</accession>
<evidence type="ECO:0000256" key="1">
    <source>
        <dbReference type="SAM" id="SignalP"/>
    </source>
</evidence>
<feature type="chain" id="PRO_5026247491" description="DUF4829 domain-containing protein" evidence="1">
    <location>
        <begin position="24"/>
        <end position="160"/>
    </location>
</feature>